<gene>
    <name evidence="2" type="ORF">GCM10008959_35250</name>
</gene>
<dbReference type="InterPro" id="IPR002052">
    <property type="entry name" value="DNA_methylase_N6_adenine_CS"/>
</dbReference>
<evidence type="ECO:0000259" key="1">
    <source>
        <dbReference type="Pfam" id="PF06634"/>
    </source>
</evidence>
<dbReference type="InterPro" id="IPR009537">
    <property type="entry name" value="DUF1156"/>
</dbReference>
<dbReference type="SUPFAM" id="SSF53335">
    <property type="entry name" value="S-adenosyl-L-methionine-dependent methyltransferases"/>
    <property type="match status" value="1"/>
</dbReference>
<comment type="caution">
    <text evidence="2">The sequence shown here is derived from an EMBL/GenBank/DDBJ whole genome shotgun (WGS) entry which is preliminary data.</text>
</comment>
<dbReference type="PROSITE" id="PS00092">
    <property type="entry name" value="N6_MTASE"/>
    <property type="match status" value="1"/>
</dbReference>
<keyword evidence="3" id="KW-1185">Reference proteome</keyword>
<evidence type="ECO:0000313" key="2">
    <source>
        <dbReference type="EMBL" id="GGR70479.1"/>
    </source>
</evidence>
<sequence>MLYTRILLNMAYKRLIEHRLPLAEISTESAREKSIRHGHISTLHIWWARRPLAASRAAVFATLVPDTDENYELVKKIVPWEAVKDGNNEDILEARRRVLEANGGVPPKVLDPFGGGGAIPLEALRLGCEVYSLDLNPVAHIIQKATLEFPQKYGQPNSRPVPDYIREKDRQVQAEAQGKVSTKNKGKATRQVGFDFSSSEGLWEQDYKKNPLATDVRYWGEWVLEKARAELAEFYPPDEDGKVPVAYLWARTVACTNPACRAEVPMVKQQWLAQKPGRKSAYKLISNPETRNIEAEVVGVSKDEKWPSTGTVEDGNATCPVCGTTITVKDVRQQAAAKTWGQKLLVAITTDSSRSGKIYRKSIQSDAETFAHAQKNLEDYLIKDPLAVPNEPMQGWRREIRPPIYGITSWREIFNDRQLLSISTFINFSKQAEEKVSVSQSKEYSIAIATYLGIIVDRLADRCSMLCRWDNGTKYETIINTFSRQAIPMVWDYAEVNPLNTSSGGWEGAVEWVERVIVSTSKSSTSPAKSIRGSATRLPFDDGEIDAIITDPPYYDAISYAELSDFFYVWMKRSIGHNYPEHFRTPLTLRRKRLFRTQQGTMTIF</sequence>
<protein>
    <recommendedName>
        <fullName evidence="1">DUF1156 domain-containing protein</fullName>
    </recommendedName>
</protein>
<reference evidence="3" key="1">
    <citation type="journal article" date="2019" name="Int. J. Syst. Evol. Microbiol.">
        <title>The Global Catalogue of Microorganisms (GCM) 10K type strain sequencing project: providing services to taxonomists for standard genome sequencing and annotation.</title>
        <authorList>
            <consortium name="The Broad Institute Genomics Platform"/>
            <consortium name="The Broad Institute Genome Sequencing Center for Infectious Disease"/>
            <person name="Wu L."/>
            <person name="Ma J."/>
        </authorList>
    </citation>
    <scope>NUCLEOTIDE SEQUENCE [LARGE SCALE GENOMIC DNA]</scope>
    <source>
        <strain evidence="3">JCM 31404</strain>
    </source>
</reference>
<dbReference type="Proteomes" id="UP000634308">
    <property type="component" value="Unassembled WGS sequence"/>
</dbReference>
<name>A0ABQ2RX37_9DEIO</name>
<evidence type="ECO:0000313" key="3">
    <source>
        <dbReference type="Proteomes" id="UP000634308"/>
    </source>
</evidence>
<feature type="domain" description="DUF1156" evidence="1">
    <location>
        <begin position="20"/>
        <end position="70"/>
    </location>
</feature>
<dbReference type="InterPro" id="IPR029063">
    <property type="entry name" value="SAM-dependent_MTases_sf"/>
</dbReference>
<accession>A0ABQ2RX37</accession>
<organism evidence="2 3">
    <name type="scientific">Deinococcus seoulensis</name>
    <dbReference type="NCBI Taxonomy" id="1837379"/>
    <lineage>
        <taxon>Bacteria</taxon>
        <taxon>Thermotogati</taxon>
        <taxon>Deinococcota</taxon>
        <taxon>Deinococci</taxon>
        <taxon>Deinococcales</taxon>
        <taxon>Deinococcaceae</taxon>
        <taxon>Deinococcus</taxon>
    </lineage>
</organism>
<proteinExistence type="predicted"/>
<dbReference type="EMBL" id="BMQM01000033">
    <property type="protein sequence ID" value="GGR70479.1"/>
    <property type="molecule type" value="Genomic_DNA"/>
</dbReference>
<dbReference type="Pfam" id="PF06634">
    <property type="entry name" value="DUF1156"/>
    <property type="match status" value="1"/>
</dbReference>